<keyword evidence="2" id="KW-1185">Reference proteome</keyword>
<protein>
    <submittedName>
        <fullName evidence="1">985_t:CDS:1</fullName>
    </submittedName>
</protein>
<accession>A0ACA9MEF3</accession>
<proteinExistence type="predicted"/>
<gene>
    <name evidence="1" type="ORF">SCALOS_LOCUS6435</name>
</gene>
<reference evidence="1" key="1">
    <citation type="submission" date="2021-06" db="EMBL/GenBank/DDBJ databases">
        <authorList>
            <person name="Kallberg Y."/>
            <person name="Tangrot J."/>
            <person name="Rosling A."/>
        </authorList>
    </citation>
    <scope>NUCLEOTIDE SEQUENCE</scope>
    <source>
        <strain evidence="1">AU212A</strain>
    </source>
</reference>
<feature type="non-terminal residue" evidence="1">
    <location>
        <position position="1"/>
    </location>
</feature>
<dbReference type="EMBL" id="CAJVPM010012278">
    <property type="protein sequence ID" value="CAG8587092.1"/>
    <property type="molecule type" value="Genomic_DNA"/>
</dbReference>
<dbReference type="Proteomes" id="UP000789860">
    <property type="component" value="Unassembled WGS sequence"/>
</dbReference>
<name>A0ACA9MEF3_9GLOM</name>
<organism evidence="1 2">
    <name type="scientific">Scutellospora calospora</name>
    <dbReference type="NCBI Taxonomy" id="85575"/>
    <lineage>
        <taxon>Eukaryota</taxon>
        <taxon>Fungi</taxon>
        <taxon>Fungi incertae sedis</taxon>
        <taxon>Mucoromycota</taxon>
        <taxon>Glomeromycotina</taxon>
        <taxon>Glomeromycetes</taxon>
        <taxon>Diversisporales</taxon>
        <taxon>Gigasporaceae</taxon>
        <taxon>Scutellospora</taxon>
    </lineage>
</organism>
<comment type="caution">
    <text evidence="1">The sequence shown here is derived from an EMBL/GenBank/DDBJ whole genome shotgun (WGS) entry which is preliminary data.</text>
</comment>
<feature type="non-terminal residue" evidence="1">
    <location>
        <position position="619"/>
    </location>
</feature>
<sequence>MSLQNFSNDELLLNEESSWLSDKELLLLSDEQRPLLSDNEPLYLDDELSLDDELFVDSRPSSDKDKDPCNSAQNTISQALKSQKNKRKISKKQNNNMNKKTKPGKSWVWRYMLKDKVAKKIKCCAWIGDDNNLQQCPATFELTTSTTNLAGHLRTEHRLNQTGSLLPLDGKRETTRLQPVKLDLLQPTLLELVTRKVLLSKKKQERITSRILAWLIDDMQPFNVLANERFQNILYEAEPQYQFPCEDIFKQKCLVQWTHKPYIGITAHWLSPEFEMHKALLTIEGFPYPHTSEHIEDCLRRELAKWDLSNKCIAGVTDNASSMVKALKDIGILHIRCTAHTIQLGIMDGLKYATDLITRAKALNSFIAGKDKYREKLRSIQLEIAKTKNLLTTNQNASILDPISNDTTTRWNSTYLLLNRLLALYEAIKKLQSDLAKDKERDVRNNARTLETLLLNDDDLLGIQELVELLAPFAHVTTIVGGDHYPTLSMMLPLVKILQEHLFQKERTLTHPTICEVRDEIELSFGERWEEPGIDGYIAAMLDPRFKDLNFEPKKFELTKNELQHRMKEDIKNNNYSSKYLLNNDSSTSLLSSLFEDTSHQSCPVETELKIYFDMPKMV</sequence>
<evidence type="ECO:0000313" key="2">
    <source>
        <dbReference type="Proteomes" id="UP000789860"/>
    </source>
</evidence>
<evidence type="ECO:0000313" key="1">
    <source>
        <dbReference type="EMBL" id="CAG8587092.1"/>
    </source>
</evidence>